<comment type="caution">
    <text evidence="2">The sequence shown here is derived from an EMBL/GenBank/DDBJ whole genome shotgun (WGS) entry which is preliminary data.</text>
</comment>
<evidence type="ECO:0000313" key="2">
    <source>
        <dbReference type="EMBL" id="MBB3174683.1"/>
    </source>
</evidence>
<dbReference type="EMBL" id="JABXXQ010000006">
    <property type="protein sequence ID" value="NVN28932.1"/>
    <property type="molecule type" value="Genomic_DNA"/>
</dbReference>
<dbReference type="AlphaFoldDB" id="A0A839V1T8"/>
<dbReference type="Gene3D" id="1.10.10.10">
    <property type="entry name" value="Winged helix-like DNA-binding domain superfamily/Winged helix DNA-binding domain"/>
    <property type="match status" value="1"/>
</dbReference>
<accession>A0A839V1T8</accession>
<dbReference type="GO" id="GO:0006950">
    <property type="term" value="P:response to stress"/>
    <property type="evidence" value="ECO:0007669"/>
    <property type="project" value="TreeGrafter"/>
</dbReference>
<dbReference type="SMART" id="SM00347">
    <property type="entry name" value="HTH_MARR"/>
    <property type="match status" value="1"/>
</dbReference>
<name>A0A839V1T8_9PROT</name>
<reference evidence="2 4" key="2">
    <citation type="submission" date="2020-08" db="EMBL/GenBank/DDBJ databases">
        <title>Genomic Encyclopedia of Type Strains, Phase III (KMG-III): the genomes of soil and plant-associated and newly described type strains.</title>
        <authorList>
            <person name="Whitman W."/>
        </authorList>
    </citation>
    <scope>NUCLEOTIDE SEQUENCE [LARGE SCALE GENOMIC DNA]</scope>
    <source>
        <strain evidence="2 4">CECT 8088</strain>
    </source>
</reference>
<dbReference type="EMBL" id="JACHXV010000010">
    <property type="protein sequence ID" value="MBB3174683.1"/>
    <property type="molecule type" value="Genomic_DNA"/>
</dbReference>
<dbReference type="PANTHER" id="PTHR33164:SF105">
    <property type="entry name" value="TRANSCRIPTIONAL REPRESSOR PROTEIN-RELATED"/>
    <property type="match status" value="1"/>
</dbReference>
<evidence type="ECO:0000313" key="5">
    <source>
        <dbReference type="Proteomes" id="UP000565205"/>
    </source>
</evidence>
<evidence type="ECO:0000313" key="3">
    <source>
        <dbReference type="EMBL" id="NVN28932.1"/>
    </source>
</evidence>
<dbReference type="GO" id="GO:0003677">
    <property type="term" value="F:DNA binding"/>
    <property type="evidence" value="ECO:0007669"/>
    <property type="project" value="UniProtKB-KW"/>
</dbReference>
<evidence type="ECO:0000313" key="4">
    <source>
        <dbReference type="Proteomes" id="UP000557688"/>
    </source>
</evidence>
<protein>
    <submittedName>
        <fullName evidence="2">DNA-binding MarR family transcriptional regulator</fullName>
    </submittedName>
    <submittedName>
        <fullName evidence="3">Winged helix-turn-helix transcriptional regulator</fullName>
    </submittedName>
</protein>
<dbReference type="Proteomes" id="UP000565205">
    <property type="component" value="Unassembled WGS sequence"/>
</dbReference>
<dbReference type="InterPro" id="IPR036390">
    <property type="entry name" value="WH_DNA-bd_sf"/>
</dbReference>
<dbReference type="GO" id="GO:0003700">
    <property type="term" value="F:DNA-binding transcription factor activity"/>
    <property type="evidence" value="ECO:0007669"/>
    <property type="project" value="InterPro"/>
</dbReference>
<keyword evidence="2" id="KW-0238">DNA-binding</keyword>
<gene>
    <name evidence="2" type="ORF">FHR90_002529</name>
    <name evidence="3" type="ORF">HUK83_01035</name>
</gene>
<organism evidence="2 4">
    <name type="scientific">Endobacter medicaginis</name>
    <dbReference type="NCBI Taxonomy" id="1181271"/>
    <lineage>
        <taxon>Bacteria</taxon>
        <taxon>Pseudomonadati</taxon>
        <taxon>Pseudomonadota</taxon>
        <taxon>Alphaproteobacteria</taxon>
        <taxon>Acetobacterales</taxon>
        <taxon>Acetobacteraceae</taxon>
        <taxon>Endobacter</taxon>
    </lineage>
</organism>
<dbReference type="SUPFAM" id="SSF46785">
    <property type="entry name" value="Winged helix' DNA-binding domain"/>
    <property type="match status" value="1"/>
</dbReference>
<feature type="domain" description="HTH marR-type" evidence="1">
    <location>
        <begin position="6"/>
        <end position="138"/>
    </location>
</feature>
<dbReference type="PROSITE" id="PS50995">
    <property type="entry name" value="HTH_MARR_2"/>
    <property type="match status" value="1"/>
</dbReference>
<dbReference type="Proteomes" id="UP000557688">
    <property type="component" value="Unassembled WGS sequence"/>
</dbReference>
<dbReference type="PANTHER" id="PTHR33164">
    <property type="entry name" value="TRANSCRIPTIONAL REGULATOR, MARR FAMILY"/>
    <property type="match status" value="1"/>
</dbReference>
<dbReference type="InterPro" id="IPR036388">
    <property type="entry name" value="WH-like_DNA-bd_sf"/>
</dbReference>
<dbReference type="InterPro" id="IPR039422">
    <property type="entry name" value="MarR/SlyA-like"/>
</dbReference>
<dbReference type="RefSeq" id="WP_176621667.1">
    <property type="nucleotide sequence ID" value="NZ_JABXXQ010000006.1"/>
</dbReference>
<proteinExistence type="predicted"/>
<dbReference type="Pfam" id="PF01047">
    <property type="entry name" value="MarR"/>
    <property type="match status" value="1"/>
</dbReference>
<reference evidence="3 5" key="1">
    <citation type="submission" date="2020-06" db="EMBL/GenBank/DDBJ databases">
        <title>Description of novel acetic acid bacteria.</title>
        <authorList>
            <person name="Sombolestani A."/>
        </authorList>
    </citation>
    <scope>NUCLEOTIDE SEQUENCE [LARGE SCALE GENOMIC DNA]</scope>
    <source>
        <strain evidence="3 5">LMG 26838</strain>
    </source>
</reference>
<keyword evidence="4" id="KW-1185">Reference proteome</keyword>
<dbReference type="InterPro" id="IPR000835">
    <property type="entry name" value="HTH_MarR-typ"/>
</dbReference>
<evidence type="ECO:0000259" key="1">
    <source>
        <dbReference type="PROSITE" id="PS50995"/>
    </source>
</evidence>
<sequence length="141" mass="15517">MSDDPLHCTCAVLRGASRHLSRRYDAALAGLGLSLNQYSILARLDRLDAADVGKLAELLVMDRSTLGHLIRPLQARTWLETRRDPDDRRRTVLALTSTGRAVLDAARPIVAEHQRGLETALGEEDAATLIALLERVTALNR</sequence>